<evidence type="ECO:0000259" key="2">
    <source>
        <dbReference type="Pfam" id="PF11984"/>
    </source>
</evidence>
<proteinExistence type="predicted"/>
<evidence type="ECO:0000256" key="1">
    <source>
        <dbReference type="SAM" id="Phobius"/>
    </source>
</evidence>
<keyword evidence="1" id="KW-1133">Transmembrane helix</keyword>
<evidence type="ECO:0000313" key="4">
    <source>
        <dbReference type="Proteomes" id="UP000245125"/>
    </source>
</evidence>
<dbReference type="NCBIfam" id="TIGR02914">
    <property type="entry name" value="EpsI_fam"/>
    <property type="match status" value="1"/>
</dbReference>
<keyword evidence="4" id="KW-1185">Reference proteome</keyword>
<gene>
    <name evidence="3" type="ORF">NBG4_10073</name>
</gene>
<keyword evidence="1" id="KW-0812">Transmembrane</keyword>
<sequence>MKRNNLYFLAACGILIAVMLFIRGLAASKVPLVRPLEDLPSQFDHYSGHETLSAERTYDRGSADTWIFRTYTGGNMENPIHVFVGYWGRQDDDKRIKSPRYVREGWGYYWTRAKKVAHMQGNEIQLMEFLNEKGSQKELVYYCYFADGVIFNSEYELRLRNMLSALLKRQTNAAVMRVAVPVTGDQPLENVERHTEQFIEKFIPLVHGHLPEGRIDGKTAG</sequence>
<protein>
    <recommendedName>
        <fullName evidence="2">Methanolan biosynthesis EpsI domain-containing protein</fullName>
    </recommendedName>
</protein>
<keyword evidence="1" id="KW-0472">Membrane</keyword>
<organism evidence="3 4">
    <name type="scientific">Candidatus Sulfobium mesophilum</name>
    <dbReference type="NCBI Taxonomy" id="2016548"/>
    <lineage>
        <taxon>Bacteria</taxon>
        <taxon>Pseudomonadati</taxon>
        <taxon>Nitrospirota</taxon>
        <taxon>Nitrospiria</taxon>
        <taxon>Nitrospirales</taxon>
        <taxon>Nitrospiraceae</taxon>
        <taxon>Candidatus Sulfobium</taxon>
    </lineage>
</organism>
<dbReference type="InterPro" id="IPR014263">
    <property type="entry name" value="Methanolan_biosynth_EpsI"/>
</dbReference>
<dbReference type="AlphaFoldDB" id="A0A2U3QDY3"/>
<name>A0A2U3QDY3_9BACT</name>
<feature type="domain" description="Methanolan biosynthesis EpsI" evidence="2">
    <location>
        <begin position="10"/>
        <end position="206"/>
    </location>
</feature>
<reference evidence="4" key="1">
    <citation type="submission" date="2018-03" db="EMBL/GenBank/DDBJ databases">
        <authorList>
            <person name="Zecchin S."/>
        </authorList>
    </citation>
    <scope>NUCLEOTIDE SEQUENCE [LARGE SCALE GENOMIC DNA]</scope>
</reference>
<evidence type="ECO:0000313" key="3">
    <source>
        <dbReference type="EMBL" id="SPP99539.1"/>
    </source>
</evidence>
<dbReference type="Proteomes" id="UP000245125">
    <property type="component" value="Unassembled WGS sequence"/>
</dbReference>
<dbReference type="OrthoDB" id="9797363at2"/>
<dbReference type="Pfam" id="PF11984">
    <property type="entry name" value="DUF3485"/>
    <property type="match status" value="1"/>
</dbReference>
<feature type="transmembrane region" description="Helical" evidence="1">
    <location>
        <begin position="6"/>
        <end position="26"/>
    </location>
</feature>
<dbReference type="EMBL" id="OUUY01000001">
    <property type="protein sequence ID" value="SPP99539.1"/>
    <property type="molecule type" value="Genomic_DNA"/>
</dbReference>
<accession>A0A2U3QDY3</accession>